<gene>
    <name evidence="4" type="ORF">BCR33DRAFT_786938</name>
</gene>
<dbReference type="AlphaFoldDB" id="A0A1Y2C4A6"/>
<evidence type="ECO:0000313" key="4">
    <source>
        <dbReference type="EMBL" id="ORY41724.1"/>
    </source>
</evidence>
<dbReference type="OrthoDB" id="676979at2759"/>
<keyword evidence="2" id="KW-0677">Repeat</keyword>
<organism evidence="4 5">
    <name type="scientific">Rhizoclosmatium globosum</name>
    <dbReference type="NCBI Taxonomy" id="329046"/>
    <lineage>
        <taxon>Eukaryota</taxon>
        <taxon>Fungi</taxon>
        <taxon>Fungi incertae sedis</taxon>
        <taxon>Chytridiomycota</taxon>
        <taxon>Chytridiomycota incertae sedis</taxon>
        <taxon>Chytridiomycetes</taxon>
        <taxon>Chytridiales</taxon>
        <taxon>Chytriomycetaceae</taxon>
        <taxon>Rhizoclosmatium</taxon>
    </lineage>
</organism>
<proteinExistence type="predicted"/>
<evidence type="ECO:0000313" key="5">
    <source>
        <dbReference type="Proteomes" id="UP000193642"/>
    </source>
</evidence>
<dbReference type="SUPFAM" id="SSF52058">
    <property type="entry name" value="L domain-like"/>
    <property type="match status" value="1"/>
</dbReference>
<evidence type="ECO:0000256" key="2">
    <source>
        <dbReference type="ARBA" id="ARBA00022737"/>
    </source>
</evidence>
<accession>A0A1Y2C4A6</accession>
<dbReference type="InterPro" id="IPR052941">
    <property type="entry name" value="StomDev_PlantInt_Reg"/>
</dbReference>
<reference evidence="4 5" key="1">
    <citation type="submission" date="2016-07" db="EMBL/GenBank/DDBJ databases">
        <title>Pervasive Adenine N6-methylation of Active Genes in Fungi.</title>
        <authorList>
            <consortium name="DOE Joint Genome Institute"/>
            <person name="Mondo S.J."/>
            <person name="Dannebaum R.O."/>
            <person name="Kuo R.C."/>
            <person name="Labutti K."/>
            <person name="Haridas S."/>
            <person name="Kuo A."/>
            <person name="Salamov A."/>
            <person name="Ahrendt S.R."/>
            <person name="Lipzen A."/>
            <person name="Sullivan W."/>
            <person name="Andreopoulos W.B."/>
            <person name="Clum A."/>
            <person name="Lindquist E."/>
            <person name="Daum C."/>
            <person name="Ramamoorthy G.K."/>
            <person name="Gryganskyi A."/>
            <person name="Culley D."/>
            <person name="Magnuson J.K."/>
            <person name="James T.Y."/>
            <person name="O'Malley M.A."/>
            <person name="Stajich J.E."/>
            <person name="Spatafora J.W."/>
            <person name="Visel A."/>
            <person name="Grigoriev I.V."/>
        </authorList>
    </citation>
    <scope>NUCLEOTIDE SEQUENCE [LARGE SCALE GENOMIC DNA]</scope>
    <source>
        <strain evidence="4 5">JEL800</strain>
    </source>
</reference>
<keyword evidence="1" id="KW-0433">Leucine-rich repeat</keyword>
<keyword evidence="3" id="KW-0472">Membrane</keyword>
<dbReference type="Gene3D" id="3.80.10.10">
    <property type="entry name" value="Ribonuclease Inhibitor"/>
    <property type="match status" value="3"/>
</dbReference>
<dbReference type="PANTHER" id="PTHR48004">
    <property type="entry name" value="OS01G0149700 PROTEIN"/>
    <property type="match status" value="1"/>
</dbReference>
<evidence type="ECO:0000256" key="1">
    <source>
        <dbReference type="ARBA" id="ARBA00022614"/>
    </source>
</evidence>
<dbReference type="FunFam" id="3.80.10.10:FF:000095">
    <property type="entry name" value="LRR receptor-like serine/threonine-protein kinase GSO1"/>
    <property type="match status" value="1"/>
</dbReference>
<dbReference type="InterPro" id="IPR001611">
    <property type="entry name" value="Leu-rich_rpt"/>
</dbReference>
<dbReference type="PANTHER" id="PTHR48004:SF59">
    <property type="entry name" value="LEUCINE-RICH REPEAT-CONTAINING N-TERMINAL PLANT-TYPE DOMAIN-CONTAINING PROTEIN"/>
    <property type="match status" value="1"/>
</dbReference>
<protein>
    <submittedName>
        <fullName evidence="4">L domain-like protein</fullName>
    </submittedName>
</protein>
<dbReference type="Proteomes" id="UP000193642">
    <property type="component" value="Unassembled WGS sequence"/>
</dbReference>
<dbReference type="InterPro" id="IPR032675">
    <property type="entry name" value="LRR_dom_sf"/>
</dbReference>
<keyword evidence="5" id="KW-1185">Reference proteome</keyword>
<evidence type="ECO:0000256" key="3">
    <source>
        <dbReference type="ARBA" id="ARBA00023136"/>
    </source>
</evidence>
<dbReference type="Pfam" id="PF00560">
    <property type="entry name" value="LRR_1"/>
    <property type="match status" value="3"/>
</dbReference>
<dbReference type="EMBL" id="MCGO01000031">
    <property type="protein sequence ID" value="ORY41724.1"/>
    <property type="molecule type" value="Genomic_DNA"/>
</dbReference>
<name>A0A1Y2C4A6_9FUNG</name>
<sequence>MIAKYEHTDLPWWMETIEVDGVRVSPTYFDEPEELDHFWFSFPPDYRKAYATIRLYNLSCINWNGWVSVSSRKLCPELGSLRKLQSLHLGSTRLVSIIPLELSQLWRLTYLNLSKNALSGPIPPQLGNLINLTHLILAENELSGSIPVELGNIVNLKYLALNNNRLSGEIPDMFGNWIHLLILSLENNRLTGSIPSSIGLLSSLAILNASRNQLVGPIPPELVNATGLMKLNLSENRFNQTIPNFLASFQLLTVLDLHKNEFTGGIPDAFATLALQELDLSSNQLSGPISHRIALNFQLLTSLNLSKNQFSGPFPHQIWNSQFLRYVYLSYNKFDTFVMDPQRVMNRMVNLSELDLRNLAITGTLPFTLLQLPRLTKLMLYGTGVNRFVHWSFTEMKFWSSLEEAGFFGIDHDNLIN</sequence>
<comment type="caution">
    <text evidence="4">The sequence shown here is derived from an EMBL/GenBank/DDBJ whole genome shotgun (WGS) entry which is preliminary data.</text>
</comment>
<dbReference type="Pfam" id="PF13855">
    <property type="entry name" value="LRR_8"/>
    <property type="match status" value="2"/>
</dbReference>
<dbReference type="STRING" id="329046.A0A1Y2C4A6"/>